<keyword evidence="5" id="KW-1185">Reference proteome</keyword>
<dbReference type="GO" id="GO:0034657">
    <property type="term" value="C:GID complex"/>
    <property type="evidence" value="ECO:0007669"/>
    <property type="project" value="TreeGrafter"/>
</dbReference>
<dbReference type="EMBL" id="BNCP01000038">
    <property type="protein sequence ID" value="GIL87132.1"/>
    <property type="molecule type" value="Genomic_DNA"/>
</dbReference>
<evidence type="ECO:0000313" key="4">
    <source>
        <dbReference type="EMBL" id="GIM10651.1"/>
    </source>
</evidence>
<accession>A0A8J4CRJ7</accession>
<dbReference type="GO" id="GO:0005773">
    <property type="term" value="C:vacuole"/>
    <property type="evidence" value="ECO:0007669"/>
    <property type="project" value="GOC"/>
</dbReference>
<name>A0A8J4CRJ7_9CHLO</name>
<sequence>MEVNSEELGGIDGRQLLLNLSRFGAAFVADPFGLRGDEYDREEEDDNEADYLEGDEAMEEEREAVPATVPSSPASCSFLFPGRSFTGQQRLSSPHRPQEDWAVTATIYSCDLARGRVTGSMVAQNSPLAKRPIVTYFEGEIIDNINHTFWTGCKWGTSPSRETDVRYWSRCPGFTSSLRAAIVHNGGRAQQLSSCTHLFMRWKECFFVDVPQDCPLTITGFYYLSLDRQTGSIGGYYHDSRSAPLQVLQLQPVEVFGGSGRSCGSDNDLARSSSASAGVSAGPATETGRSSSAEGTADGSEPPAGMAFGAYRFC</sequence>
<dbReference type="AlphaFoldDB" id="A0A8J4CRJ7"/>
<gene>
    <name evidence="3" type="ORF">Vretifemale_15248</name>
    <name evidence="4" type="ORF">Vretimale_14251</name>
</gene>
<dbReference type="GO" id="GO:0007039">
    <property type="term" value="P:protein catabolic process in the vacuole"/>
    <property type="evidence" value="ECO:0007669"/>
    <property type="project" value="TreeGrafter"/>
</dbReference>
<organism evidence="3 5">
    <name type="scientific">Volvox reticuliferus</name>
    <dbReference type="NCBI Taxonomy" id="1737510"/>
    <lineage>
        <taxon>Eukaryota</taxon>
        <taxon>Viridiplantae</taxon>
        <taxon>Chlorophyta</taxon>
        <taxon>core chlorophytes</taxon>
        <taxon>Chlorophyceae</taxon>
        <taxon>CS clade</taxon>
        <taxon>Chlamydomonadales</taxon>
        <taxon>Volvocaceae</taxon>
        <taxon>Volvox</taxon>
    </lineage>
</organism>
<evidence type="ECO:0000256" key="1">
    <source>
        <dbReference type="ARBA" id="ARBA00061469"/>
    </source>
</evidence>
<evidence type="ECO:0000313" key="3">
    <source>
        <dbReference type="EMBL" id="GIL87132.1"/>
    </source>
</evidence>
<dbReference type="PANTHER" id="PTHR14534">
    <property type="entry name" value="VACUOLAR IMPORT AND DEGRADATION PROTEIN 24"/>
    <property type="match status" value="1"/>
</dbReference>
<protein>
    <submittedName>
        <fullName evidence="3">Uncharacterized protein</fullName>
    </submittedName>
</protein>
<dbReference type="OrthoDB" id="62at2759"/>
<proteinExistence type="inferred from homology"/>
<dbReference type="InterPro" id="IPR018618">
    <property type="entry name" value="GID4/10-like"/>
</dbReference>
<comment type="similarity">
    <text evidence="1">Belongs to the GID4/VID24 family.</text>
</comment>
<dbReference type="GO" id="GO:0006623">
    <property type="term" value="P:protein targeting to vacuole"/>
    <property type="evidence" value="ECO:0007669"/>
    <property type="project" value="TreeGrafter"/>
</dbReference>
<evidence type="ECO:0000313" key="5">
    <source>
        <dbReference type="Proteomes" id="UP000747110"/>
    </source>
</evidence>
<dbReference type="Proteomes" id="UP000747110">
    <property type="component" value="Unassembled WGS sequence"/>
</dbReference>
<dbReference type="Pfam" id="PF09783">
    <property type="entry name" value="Vac_ImportDeg"/>
    <property type="match status" value="1"/>
</dbReference>
<feature type="region of interest" description="Disordered" evidence="2">
    <location>
        <begin position="266"/>
        <end position="304"/>
    </location>
</feature>
<feature type="compositionally biased region" description="Low complexity" evidence="2">
    <location>
        <begin position="270"/>
        <end position="284"/>
    </location>
</feature>
<evidence type="ECO:0000256" key="2">
    <source>
        <dbReference type="SAM" id="MobiDB-lite"/>
    </source>
</evidence>
<comment type="caution">
    <text evidence="3">The sequence shown here is derived from an EMBL/GenBank/DDBJ whole genome shotgun (WGS) entry which is preliminary data.</text>
</comment>
<dbReference type="EMBL" id="BNCQ01000035">
    <property type="protein sequence ID" value="GIM10651.1"/>
    <property type="molecule type" value="Genomic_DNA"/>
</dbReference>
<dbReference type="PANTHER" id="PTHR14534:SF3">
    <property type="entry name" value="GID COMPLEX SUBUNIT 4 HOMOLOG"/>
    <property type="match status" value="1"/>
</dbReference>
<reference evidence="3" key="1">
    <citation type="journal article" date="2021" name="Proc. Natl. Acad. Sci. U.S.A.">
        <title>Three genomes in the algal genus Volvox reveal the fate of a haploid sex-determining region after a transition to homothallism.</title>
        <authorList>
            <person name="Yamamoto K."/>
            <person name="Hamaji T."/>
            <person name="Kawai-Toyooka H."/>
            <person name="Matsuzaki R."/>
            <person name="Takahashi F."/>
            <person name="Nishimura Y."/>
            <person name="Kawachi M."/>
            <person name="Noguchi H."/>
            <person name="Minakuchi Y."/>
            <person name="Umen J.G."/>
            <person name="Toyoda A."/>
            <person name="Nozaki H."/>
        </authorList>
    </citation>
    <scope>NUCLEOTIDE SEQUENCE</scope>
    <source>
        <strain evidence="4">NIES-3785</strain>
        <strain evidence="3">NIES-3786</strain>
    </source>
</reference>
<dbReference type="GO" id="GO:0045721">
    <property type="term" value="P:negative regulation of gluconeogenesis"/>
    <property type="evidence" value="ECO:0007669"/>
    <property type="project" value="TreeGrafter"/>
</dbReference>
<dbReference type="GO" id="GO:0043161">
    <property type="term" value="P:proteasome-mediated ubiquitin-dependent protein catabolic process"/>
    <property type="evidence" value="ECO:0007669"/>
    <property type="project" value="TreeGrafter"/>
</dbReference>
<dbReference type="Proteomes" id="UP000722791">
    <property type="component" value="Unassembled WGS sequence"/>
</dbReference>